<evidence type="ECO:0000256" key="7">
    <source>
        <dbReference type="ARBA" id="ARBA00023170"/>
    </source>
</evidence>
<evidence type="ECO:0000256" key="4">
    <source>
        <dbReference type="ARBA" id="ARBA00022729"/>
    </source>
</evidence>
<sequence length="343" mass="36763">MGPQCLLSAALLLAQVEPREASQHCGRLEYWNPDNLCCGSCLQRFGPPRCPDYEFSENCGLNDFGDHVMYPFQKCPPGQCNPNSEELCSPCDGGARPPTAAGTGQRCLQKPVPPKEPCPSKPETLSISTSQGPSSLAISSPLHTIPRQALPPYAIPLVLFLLVTSAVILLSLQRLCNRRRWNAVHLYPGLTCADSNTHTFFLNSSPGSLEASEAGDSRKVSLLPLLGRELPNLASQPLSRLLDELEVLEELIVLLDPEPGPGGAVACGTTRHLAARYGLPAAWSTFAYSLRPSRSPLRALIEMVVAREPSASLGQFGIHLAQLGRADALQVLSKLGPSGACLV</sequence>
<reference evidence="13 14" key="1">
    <citation type="journal article" date="2020" name="Nature">
        <title>Six reference-quality genomes reveal evolution of bat adaptations.</title>
        <authorList>
            <person name="Jebb D."/>
            <person name="Huang Z."/>
            <person name="Pippel M."/>
            <person name="Hughes G.M."/>
            <person name="Lavrichenko K."/>
            <person name="Devanna P."/>
            <person name="Winkler S."/>
            <person name="Jermiin L.S."/>
            <person name="Skirmuntt E.C."/>
            <person name="Katzourakis A."/>
            <person name="Burkitt-Gray L."/>
            <person name="Ray D.A."/>
            <person name="Sullivan K.A.M."/>
            <person name="Roscito J.G."/>
            <person name="Kirilenko B.M."/>
            <person name="Davalos L.M."/>
            <person name="Corthals A.P."/>
            <person name="Power M.L."/>
            <person name="Jones G."/>
            <person name="Ransome R.D."/>
            <person name="Dechmann D.K.N."/>
            <person name="Locatelli A.G."/>
            <person name="Puechmaille S.J."/>
            <person name="Fedrigo O."/>
            <person name="Jarvis E.D."/>
            <person name="Hiller M."/>
            <person name="Vernes S.C."/>
            <person name="Myers E.W."/>
            <person name="Teeling E.C."/>
        </authorList>
    </citation>
    <scope>NUCLEOTIDE SEQUENCE [LARGE SCALE GENOMIC DNA]</scope>
    <source>
        <strain evidence="13">MRouAeg1</strain>
        <tissue evidence="13">Muscle</tissue>
    </source>
</reference>
<evidence type="ECO:0000256" key="2">
    <source>
        <dbReference type="ARBA" id="ARBA00022475"/>
    </source>
</evidence>
<evidence type="ECO:0000256" key="3">
    <source>
        <dbReference type="ARBA" id="ARBA00022692"/>
    </source>
</evidence>
<dbReference type="PANTHER" id="PTHR14657">
    <property type="entry name" value="IGF-LIKE FAMILY RECEPTOR 1"/>
    <property type="match status" value="1"/>
</dbReference>
<evidence type="ECO:0000256" key="5">
    <source>
        <dbReference type="ARBA" id="ARBA00022989"/>
    </source>
</evidence>
<protein>
    <recommendedName>
        <fullName evidence="8">IGF-like family receptor 1</fullName>
    </recommendedName>
    <alternativeName>
        <fullName evidence="9">Transmembrane protein 149</fullName>
    </alternativeName>
</protein>
<evidence type="ECO:0000313" key="13">
    <source>
        <dbReference type="EMBL" id="KAF6410102.1"/>
    </source>
</evidence>
<evidence type="ECO:0000256" key="8">
    <source>
        <dbReference type="ARBA" id="ARBA00074274"/>
    </source>
</evidence>
<keyword evidence="2" id="KW-1003">Cell membrane</keyword>
<feature type="signal peptide" evidence="12">
    <location>
        <begin position="1"/>
        <end position="21"/>
    </location>
</feature>
<evidence type="ECO:0000256" key="10">
    <source>
        <dbReference type="SAM" id="MobiDB-lite"/>
    </source>
</evidence>
<feature type="transmembrane region" description="Helical" evidence="11">
    <location>
        <begin position="153"/>
        <end position="172"/>
    </location>
</feature>
<evidence type="ECO:0000313" key="14">
    <source>
        <dbReference type="Proteomes" id="UP000593571"/>
    </source>
</evidence>
<keyword evidence="4 12" id="KW-0732">Signal</keyword>
<keyword evidence="7 13" id="KW-0675">Receptor</keyword>
<keyword evidence="5 11" id="KW-1133">Transmembrane helix</keyword>
<dbReference type="EMBL" id="JACASE010000014">
    <property type="protein sequence ID" value="KAF6410102.1"/>
    <property type="molecule type" value="Genomic_DNA"/>
</dbReference>
<dbReference type="InterPro" id="IPR042355">
    <property type="entry name" value="IGFLR1"/>
</dbReference>
<organism evidence="13 14">
    <name type="scientific">Rousettus aegyptiacus</name>
    <name type="common">Egyptian fruit bat</name>
    <name type="synonym">Pteropus aegyptiacus</name>
    <dbReference type="NCBI Taxonomy" id="9407"/>
    <lineage>
        <taxon>Eukaryota</taxon>
        <taxon>Metazoa</taxon>
        <taxon>Chordata</taxon>
        <taxon>Craniata</taxon>
        <taxon>Vertebrata</taxon>
        <taxon>Euteleostomi</taxon>
        <taxon>Mammalia</taxon>
        <taxon>Eutheria</taxon>
        <taxon>Laurasiatheria</taxon>
        <taxon>Chiroptera</taxon>
        <taxon>Yinpterochiroptera</taxon>
        <taxon>Pteropodoidea</taxon>
        <taxon>Pteropodidae</taxon>
        <taxon>Rousettinae</taxon>
        <taxon>Rousettus</taxon>
    </lineage>
</organism>
<evidence type="ECO:0000256" key="6">
    <source>
        <dbReference type="ARBA" id="ARBA00023136"/>
    </source>
</evidence>
<keyword evidence="6 11" id="KW-0472">Membrane</keyword>
<keyword evidence="14" id="KW-1185">Reference proteome</keyword>
<evidence type="ECO:0000256" key="12">
    <source>
        <dbReference type="SAM" id="SignalP"/>
    </source>
</evidence>
<dbReference type="Proteomes" id="UP000593571">
    <property type="component" value="Unassembled WGS sequence"/>
</dbReference>
<evidence type="ECO:0000256" key="11">
    <source>
        <dbReference type="SAM" id="Phobius"/>
    </source>
</evidence>
<gene>
    <name evidence="13" type="ORF">HJG63_006635</name>
</gene>
<dbReference type="FunFam" id="1.10.533.10:FF:000079">
    <property type="entry name" value="IGF like family receptor 1"/>
    <property type="match status" value="1"/>
</dbReference>
<dbReference type="OrthoDB" id="8945565at2759"/>
<evidence type="ECO:0000256" key="1">
    <source>
        <dbReference type="ARBA" id="ARBA00004162"/>
    </source>
</evidence>
<evidence type="ECO:0000256" key="9">
    <source>
        <dbReference type="ARBA" id="ARBA00079991"/>
    </source>
</evidence>
<comment type="subcellular location">
    <subcellularLocation>
        <location evidence="1">Cell membrane</location>
        <topology evidence="1">Single-pass membrane protein</topology>
    </subcellularLocation>
</comment>
<dbReference type="AlphaFoldDB" id="A0A7J8CH42"/>
<accession>A0A7J8CH42</accession>
<feature type="chain" id="PRO_5029815590" description="IGF-like family receptor 1" evidence="12">
    <location>
        <begin position="22"/>
        <end position="343"/>
    </location>
</feature>
<comment type="caution">
    <text evidence="13">The sequence shown here is derived from an EMBL/GenBank/DDBJ whole genome shotgun (WGS) entry which is preliminary data.</text>
</comment>
<dbReference type="PANTHER" id="PTHR14657:SF2">
    <property type="entry name" value="IGF-LIKE FAMILY RECEPTOR 1"/>
    <property type="match status" value="1"/>
</dbReference>
<feature type="compositionally biased region" description="Polar residues" evidence="10">
    <location>
        <begin position="123"/>
        <end position="132"/>
    </location>
</feature>
<feature type="region of interest" description="Disordered" evidence="10">
    <location>
        <begin position="102"/>
        <end position="132"/>
    </location>
</feature>
<keyword evidence="3 11" id="KW-0812">Transmembrane</keyword>
<dbReference type="GO" id="GO:0005886">
    <property type="term" value="C:plasma membrane"/>
    <property type="evidence" value="ECO:0007669"/>
    <property type="project" value="UniProtKB-SubCell"/>
</dbReference>
<proteinExistence type="predicted"/>
<feature type="compositionally biased region" description="Pro residues" evidence="10">
    <location>
        <begin position="111"/>
        <end position="120"/>
    </location>
</feature>
<name>A0A7J8CH42_ROUAE</name>